<dbReference type="GO" id="GO:0020037">
    <property type="term" value="F:heme binding"/>
    <property type="evidence" value="ECO:0007669"/>
    <property type="project" value="InterPro"/>
</dbReference>
<reference evidence="6 7" key="1">
    <citation type="journal article" date="2018" name="Sci. Data">
        <title>The draft genome sequence of cork oak.</title>
        <authorList>
            <person name="Ramos A.M."/>
            <person name="Usie A."/>
            <person name="Barbosa P."/>
            <person name="Barros P.M."/>
            <person name="Capote T."/>
            <person name="Chaves I."/>
            <person name="Simoes F."/>
            <person name="Abreu I."/>
            <person name="Carrasquinho I."/>
            <person name="Faro C."/>
            <person name="Guimaraes J.B."/>
            <person name="Mendonca D."/>
            <person name="Nobrega F."/>
            <person name="Rodrigues L."/>
            <person name="Saibo N.J.M."/>
            <person name="Varela M.C."/>
            <person name="Egas C."/>
            <person name="Matos J."/>
            <person name="Miguel C.M."/>
            <person name="Oliveira M.M."/>
            <person name="Ricardo C.P."/>
            <person name="Goncalves S."/>
        </authorList>
    </citation>
    <scope>NUCLEOTIDE SEQUENCE [LARGE SCALE GENOMIC DNA]</scope>
    <source>
        <strain evidence="7">cv. HL8</strain>
    </source>
</reference>
<evidence type="ECO:0000256" key="4">
    <source>
        <dbReference type="PIRSR" id="PIRSR602401-1"/>
    </source>
</evidence>
<evidence type="ECO:0000256" key="5">
    <source>
        <dbReference type="RuleBase" id="RU000461"/>
    </source>
</evidence>
<keyword evidence="7" id="KW-1185">Reference proteome</keyword>
<dbReference type="Pfam" id="PF00067">
    <property type="entry name" value="p450"/>
    <property type="match status" value="3"/>
</dbReference>
<dbReference type="AlphaFoldDB" id="A0AAW0LIF9"/>
<dbReference type="GO" id="GO:0004497">
    <property type="term" value="F:monooxygenase activity"/>
    <property type="evidence" value="ECO:0007669"/>
    <property type="project" value="UniProtKB-KW"/>
</dbReference>
<evidence type="ECO:0000313" key="6">
    <source>
        <dbReference type="EMBL" id="KAK7851402.1"/>
    </source>
</evidence>
<comment type="caution">
    <text evidence="6">The sequence shown here is derived from an EMBL/GenBank/DDBJ whole genome shotgun (WGS) entry which is preliminary data.</text>
</comment>
<dbReference type="InterPro" id="IPR036396">
    <property type="entry name" value="Cyt_P450_sf"/>
</dbReference>
<dbReference type="Proteomes" id="UP000237347">
    <property type="component" value="Unassembled WGS sequence"/>
</dbReference>
<organism evidence="6 7">
    <name type="scientific">Quercus suber</name>
    <name type="common">Cork oak</name>
    <dbReference type="NCBI Taxonomy" id="58331"/>
    <lineage>
        <taxon>Eukaryota</taxon>
        <taxon>Viridiplantae</taxon>
        <taxon>Streptophyta</taxon>
        <taxon>Embryophyta</taxon>
        <taxon>Tracheophyta</taxon>
        <taxon>Spermatophyta</taxon>
        <taxon>Magnoliopsida</taxon>
        <taxon>eudicotyledons</taxon>
        <taxon>Gunneridae</taxon>
        <taxon>Pentapetalae</taxon>
        <taxon>rosids</taxon>
        <taxon>fabids</taxon>
        <taxon>Fagales</taxon>
        <taxon>Fagaceae</taxon>
        <taxon>Quercus</taxon>
    </lineage>
</organism>
<name>A0AAW0LIF9_QUESU</name>
<evidence type="ECO:0000313" key="7">
    <source>
        <dbReference type="Proteomes" id="UP000237347"/>
    </source>
</evidence>
<evidence type="ECO:0000256" key="3">
    <source>
        <dbReference type="ARBA" id="ARBA00023004"/>
    </source>
</evidence>
<keyword evidence="5" id="KW-0503">Monooxygenase</keyword>
<dbReference type="GO" id="GO:0005506">
    <property type="term" value="F:iron ion binding"/>
    <property type="evidence" value="ECO:0007669"/>
    <property type="project" value="InterPro"/>
</dbReference>
<keyword evidence="2 4" id="KW-0479">Metal-binding</keyword>
<dbReference type="SUPFAM" id="SSF48264">
    <property type="entry name" value="Cytochrome P450"/>
    <property type="match status" value="2"/>
</dbReference>
<dbReference type="InterPro" id="IPR002401">
    <property type="entry name" value="Cyt_P450_E_grp-I"/>
</dbReference>
<evidence type="ECO:0000256" key="2">
    <source>
        <dbReference type="ARBA" id="ARBA00022723"/>
    </source>
</evidence>
<dbReference type="PROSITE" id="PS00086">
    <property type="entry name" value="CYTOCHROME_P450"/>
    <property type="match status" value="1"/>
</dbReference>
<dbReference type="PRINTS" id="PR00463">
    <property type="entry name" value="EP450I"/>
</dbReference>
<comment type="cofactor">
    <cofactor evidence="4">
        <name>heme</name>
        <dbReference type="ChEBI" id="CHEBI:30413"/>
    </cofactor>
</comment>
<evidence type="ECO:0000256" key="1">
    <source>
        <dbReference type="ARBA" id="ARBA00010617"/>
    </source>
</evidence>
<keyword evidence="4 5" id="KW-0349">Heme</keyword>
<keyword evidence="5" id="KW-0560">Oxidoreductase</keyword>
<gene>
    <name evidence="6" type="primary">CYP71A1_2</name>
    <name evidence="6" type="ORF">CFP56_041972</name>
</gene>
<dbReference type="Gene3D" id="1.10.630.10">
    <property type="entry name" value="Cytochrome P450"/>
    <property type="match status" value="3"/>
</dbReference>
<accession>A0AAW0LIF9</accession>
<dbReference type="InterPro" id="IPR017972">
    <property type="entry name" value="Cyt_P450_CS"/>
</dbReference>
<dbReference type="PANTHER" id="PTHR47955:SF15">
    <property type="entry name" value="CYTOCHROME P450 71A2-LIKE"/>
    <property type="match status" value="1"/>
</dbReference>
<dbReference type="InterPro" id="IPR001128">
    <property type="entry name" value="Cyt_P450"/>
</dbReference>
<dbReference type="GO" id="GO:0016705">
    <property type="term" value="F:oxidoreductase activity, acting on paired donors, with incorporation or reduction of molecular oxygen"/>
    <property type="evidence" value="ECO:0007669"/>
    <property type="project" value="InterPro"/>
</dbReference>
<proteinExistence type="inferred from homology"/>
<sequence length="584" mass="66944">MKTHDVFSNRPKTTAANIFTYGYADMSFAPHGNYWRHATKVTILELLSLKRVQLFQFIREEEVKLLVNQLHHSCVSKSPINLTDMLLAVSNNITSRCVLGRRSEVKNGKSTFGESSRRMLMQFTVFSFGDFFPYLGWIDYLTGIIESLKATLRALDVLLDQVIEEHKILNVNDDKEDFVHILLKLQKKGVLENELTQDNFKGVLLLHKIVFQLNPLLSLLILFTSLYAKPNLPPSPPKLPLIGNLHQLGTFPYRSLQALSKKYGPIMPLDLGHTPTLVVSSIAMAREMMKTQDIIFSNRAKTTTPDIFLYIWMHRPKKICVLELLSLKRVLSFQFVRDEEVALLIKNIRELCIQKASPNLGDMLIATSNNIVSRCVLGRKFQDGHVCGRNRYYFNNSGMVNGRAFKSFKYHEESSRRVVGKKSRIDQNDINQMNYLKCVIKETLRLHPPIPLMVPRETTKSVKFGGYDIPPKTRAYVNAWAVHRDPEVWDRPEEFHPERFIDSPIDFIGQDFELFPFGGGRRACPGSTFSVSSIEYVIANLLYWFDWRLPNANVKGEDLDMSEAKSFVVSKKIPLHLVPSLYSP</sequence>
<protein>
    <submittedName>
        <fullName evidence="6">Cytochrome p450 71a1</fullName>
    </submittedName>
</protein>
<comment type="similarity">
    <text evidence="1 5">Belongs to the cytochrome P450 family.</text>
</comment>
<feature type="binding site" description="axial binding residue" evidence="4">
    <location>
        <position position="524"/>
    </location>
    <ligand>
        <name>heme</name>
        <dbReference type="ChEBI" id="CHEBI:30413"/>
    </ligand>
    <ligandPart>
        <name>Fe</name>
        <dbReference type="ChEBI" id="CHEBI:18248"/>
    </ligandPart>
</feature>
<dbReference type="EMBL" id="PKMF04000087">
    <property type="protein sequence ID" value="KAK7851402.1"/>
    <property type="molecule type" value="Genomic_DNA"/>
</dbReference>
<dbReference type="PANTHER" id="PTHR47955">
    <property type="entry name" value="CYTOCHROME P450 FAMILY 71 PROTEIN"/>
    <property type="match status" value="1"/>
</dbReference>
<keyword evidence="3 4" id="KW-0408">Iron</keyword>